<protein>
    <submittedName>
        <fullName evidence="1">Uncharacterized protein</fullName>
    </submittedName>
</protein>
<gene>
    <name evidence="1" type="ORF">PQR00_02975</name>
</gene>
<accession>A0ABW9BVP8</accession>
<name>A0ABW9BVP8_9BURK</name>
<sequence>MTVRARAARVFPTADAGRQIGHQATLGAAKAAIVAKLTRERTNGAERACRDRSREA</sequence>
<keyword evidence="2" id="KW-1185">Reference proteome</keyword>
<dbReference type="Proteomes" id="UP001629288">
    <property type="component" value="Unassembled WGS sequence"/>
</dbReference>
<reference evidence="1 2" key="1">
    <citation type="journal article" date="2024" name="Chem. Sci.">
        <title>Discovery of megapolipeptins by genome mining of a Burkholderiales bacteria collection.</title>
        <authorList>
            <person name="Paulo B.S."/>
            <person name="Recchia M.J.J."/>
            <person name="Lee S."/>
            <person name="Fergusson C.H."/>
            <person name="Romanowski S.B."/>
            <person name="Hernandez A."/>
            <person name="Krull N."/>
            <person name="Liu D.Y."/>
            <person name="Cavanagh H."/>
            <person name="Bos A."/>
            <person name="Gray C.A."/>
            <person name="Murphy B.T."/>
            <person name="Linington R.G."/>
            <person name="Eustaquio A.S."/>
        </authorList>
    </citation>
    <scope>NUCLEOTIDE SEQUENCE [LARGE SCALE GENOMIC DNA]</scope>
    <source>
        <strain evidence="1 2">RL17-379-BIB-C</strain>
    </source>
</reference>
<evidence type="ECO:0000313" key="1">
    <source>
        <dbReference type="EMBL" id="MFM0442537.1"/>
    </source>
</evidence>
<evidence type="ECO:0000313" key="2">
    <source>
        <dbReference type="Proteomes" id="UP001629288"/>
    </source>
</evidence>
<comment type="caution">
    <text evidence="1">The sequence shown here is derived from an EMBL/GenBank/DDBJ whole genome shotgun (WGS) entry which is preliminary data.</text>
</comment>
<dbReference type="EMBL" id="JAQQDH010000001">
    <property type="protein sequence ID" value="MFM0442537.1"/>
    <property type="molecule type" value="Genomic_DNA"/>
</dbReference>
<dbReference type="RefSeq" id="WP_408127460.1">
    <property type="nucleotide sequence ID" value="NZ_JAQQDH010000001.1"/>
</dbReference>
<proteinExistence type="predicted"/>
<organism evidence="1 2">
    <name type="scientific">Paraburkholderia strydomiana</name>
    <dbReference type="NCBI Taxonomy" id="1245417"/>
    <lineage>
        <taxon>Bacteria</taxon>
        <taxon>Pseudomonadati</taxon>
        <taxon>Pseudomonadota</taxon>
        <taxon>Betaproteobacteria</taxon>
        <taxon>Burkholderiales</taxon>
        <taxon>Burkholderiaceae</taxon>
        <taxon>Paraburkholderia</taxon>
    </lineage>
</organism>